<dbReference type="OrthoDB" id="6605928at2759"/>
<dbReference type="GO" id="GO:0046961">
    <property type="term" value="F:proton-transporting ATPase activity, rotational mechanism"/>
    <property type="evidence" value="ECO:0007669"/>
    <property type="project" value="InterPro"/>
</dbReference>
<evidence type="ECO:0000313" key="2">
    <source>
        <dbReference type="EMBL" id="KAG8071709.1"/>
    </source>
</evidence>
<dbReference type="AlphaFoldDB" id="A0A8J5T7V3"/>
<evidence type="ECO:0000256" key="1">
    <source>
        <dbReference type="RuleBase" id="RU364010"/>
    </source>
</evidence>
<dbReference type="EMBL" id="JAAALK010000283">
    <property type="protein sequence ID" value="KAG8071709.1"/>
    <property type="molecule type" value="Genomic_DNA"/>
</dbReference>
<dbReference type="PANTHER" id="PTHR10137">
    <property type="entry name" value="V-TYPE PROTON ATPASE SUBUNIT C"/>
    <property type="match status" value="1"/>
</dbReference>
<accession>A0A8J5T7V3</accession>
<comment type="caution">
    <text evidence="2">The sequence shown here is derived from an EMBL/GenBank/DDBJ whole genome shotgun (WGS) entry which is preliminary data.</text>
</comment>
<dbReference type="Proteomes" id="UP000729402">
    <property type="component" value="Unassembled WGS sequence"/>
</dbReference>
<comment type="function">
    <text evidence="1">Subunit of the V1 complex of vacuolar(H+)-ATPase (V-ATPase), a multisubunit enzyme composed of a peripheral complex (V1) that hydrolyzes ATP and a membrane integral complex (V0) that translocates protons. V-ATPase is responsible for acidifying and maintaining the pH of intracellular compartments and in some cell types, is targeted to the plasma membrane, where it is responsible for acidifying the extracellular environment. Subunit C is necessary for the assembly of the catalytic sector of the enzyme and is likely to have a specific function in its catalytic activity.</text>
</comment>
<comment type="similarity">
    <text evidence="1">Belongs to the V-ATPase C subunit family.</text>
</comment>
<keyword evidence="1" id="KW-0375">Hydrogen ion transport</keyword>
<organism evidence="2 3">
    <name type="scientific">Zizania palustris</name>
    <name type="common">Northern wild rice</name>
    <dbReference type="NCBI Taxonomy" id="103762"/>
    <lineage>
        <taxon>Eukaryota</taxon>
        <taxon>Viridiplantae</taxon>
        <taxon>Streptophyta</taxon>
        <taxon>Embryophyta</taxon>
        <taxon>Tracheophyta</taxon>
        <taxon>Spermatophyta</taxon>
        <taxon>Magnoliopsida</taxon>
        <taxon>Liliopsida</taxon>
        <taxon>Poales</taxon>
        <taxon>Poaceae</taxon>
        <taxon>BOP clade</taxon>
        <taxon>Oryzoideae</taxon>
        <taxon>Oryzeae</taxon>
        <taxon>Zizaniinae</taxon>
        <taxon>Zizania</taxon>
    </lineage>
</organism>
<reference evidence="2" key="2">
    <citation type="submission" date="2021-02" db="EMBL/GenBank/DDBJ databases">
        <authorList>
            <person name="Kimball J.A."/>
            <person name="Haas M.W."/>
            <person name="Macchietto M."/>
            <person name="Kono T."/>
            <person name="Duquette J."/>
            <person name="Shao M."/>
        </authorList>
    </citation>
    <scope>NUCLEOTIDE SEQUENCE</scope>
    <source>
        <tissue evidence="2">Fresh leaf tissue</tissue>
    </source>
</reference>
<keyword evidence="3" id="KW-1185">Reference proteome</keyword>
<comment type="subunit">
    <text evidence="1">V-ATPase is a heteromultimeric enzyme composed of a peripheral catalytic V1 complex (components A to H) attached to an integral membrane V0 proton pore complex.</text>
</comment>
<evidence type="ECO:0000313" key="3">
    <source>
        <dbReference type="Proteomes" id="UP000729402"/>
    </source>
</evidence>
<dbReference type="InterPro" id="IPR004907">
    <property type="entry name" value="ATPase_V1-cplx_csu"/>
</dbReference>
<dbReference type="PANTHER" id="PTHR10137:SF0">
    <property type="entry name" value="V-TYPE PROTON ATPASE SUBUNIT C"/>
    <property type="match status" value="1"/>
</dbReference>
<dbReference type="GO" id="GO:0000221">
    <property type="term" value="C:vacuolar proton-transporting V-type ATPase, V1 domain"/>
    <property type="evidence" value="ECO:0007669"/>
    <property type="project" value="TreeGrafter"/>
</dbReference>
<reference evidence="2" key="1">
    <citation type="journal article" date="2021" name="bioRxiv">
        <title>Whole Genome Assembly and Annotation of Northern Wild Rice, Zizania palustris L., Supports a Whole Genome Duplication in the Zizania Genus.</title>
        <authorList>
            <person name="Haas M."/>
            <person name="Kono T."/>
            <person name="Macchietto M."/>
            <person name="Millas R."/>
            <person name="McGilp L."/>
            <person name="Shao M."/>
            <person name="Duquette J."/>
            <person name="Hirsch C.N."/>
            <person name="Kimball J."/>
        </authorList>
    </citation>
    <scope>NUCLEOTIDE SEQUENCE</scope>
    <source>
        <tissue evidence="2">Fresh leaf tissue</tissue>
    </source>
</reference>
<protein>
    <recommendedName>
        <fullName evidence="1">V-type proton ATPase subunit C</fullName>
    </recommendedName>
</protein>
<name>A0A8J5T7V3_ZIZPA</name>
<sequence length="171" mass="20107">MFRCTLHPIGLKGSFKVRAREKIFQVRDFKHSPEAQESRKEELEKLLQDQEAMRTSLLQWCYASYNEVFSSWMYLCAVRVFVESIFIYGMPPSFLSVVLAPSAKGEKKVRSILEELCGNVNRYTHQRQDKVFPGRLDKQNNQRSYHILKKHRHQLSLEQINIPRSLVPQPP</sequence>
<dbReference type="Pfam" id="PF03223">
    <property type="entry name" value="V-ATPase_C"/>
    <property type="match status" value="1"/>
</dbReference>
<keyword evidence="1" id="KW-0813">Transport</keyword>
<gene>
    <name evidence="2" type="ORF">GUJ93_ZPchr0006g43153</name>
</gene>
<keyword evidence="1" id="KW-0406">Ion transport</keyword>
<proteinExistence type="inferred from homology"/>